<feature type="compositionally biased region" description="Basic residues" evidence="1">
    <location>
        <begin position="1"/>
        <end position="19"/>
    </location>
</feature>
<evidence type="ECO:0000313" key="3">
    <source>
        <dbReference type="Proteomes" id="UP000315295"/>
    </source>
</evidence>
<comment type="caution">
    <text evidence="2">The sequence shown here is derived from an EMBL/GenBank/DDBJ whole genome shotgun (WGS) entry which is preliminary data.</text>
</comment>
<sequence length="129" mass="15201">MTPTIKQRRFTRRRMKTRERRWASPSRDLATIQDFKQIGSARSYDSCAFGKPPRQGVLHFNATKIRRKVKDCGRLEKKEKGIGEERDGLPRKPPKREGPRPKMRLDWGVLTRERRFMGCLNTSMNDINK</sequence>
<gene>
    <name evidence="2" type="ORF">C1H46_027315</name>
</gene>
<organism evidence="2 3">
    <name type="scientific">Malus baccata</name>
    <name type="common">Siberian crab apple</name>
    <name type="synonym">Pyrus baccata</name>
    <dbReference type="NCBI Taxonomy" id="106549"/>
    <lineage>
        <taxon>Eukaryota</taxon>
        <taxon>Viridiplantae</taxon>
        <taxon>Streptophyta</taxon>
        <taxon>Embryophyta</taxon>
        <taxon>Tracheophyta</taxon>
        <taxon>Spermatophyta</taxon>
        <taxon>Magnoliopsida</taxon>
        <taxon>eudicotyledons</taxon>
        <taxon>Gunneridae</taxon>
        <taxon>Pentapetalae</taxon>
        <taxon>rosids</taxon>
        <taxon>fabids</taxon>
        <taxon>Rosales</taxon>
        <taxon>Rosaceae</taxon>
        <taxon>Amygdaloideae</taxon>
        <taxon>Maleae</taxon>
        <taxon>Malus</taxon>
    </lineage>
</organism>
<accession>A0A540LL18</accession>
<name>A0A540LL18_MALBA</name>
<dbReference type="EMBL" id="VIEB01000546">
    <property type="protein sequence ID" value="TQD87175.1"/>
    <property type="molecule type" value="Genomic_DNA"/>
</dbReference>
<proteinExistence type="predicted"/>
<keyword evidence="3" id="KW-1185">Reference proteome</keyword>
<evidence type="ECO:0000256" key="1">
    <source>
        <dbReference type="SAM" id="MobiDB-lite"/>
    </source>
</evidence>
<feature type="region of interest" description="Disordered" evidence="1">
    <location>
        <begin position="1"/>
        <end position="25"/>
    </location>
</feature>
<reference evidence="2 3" key="1">
    <citation type="journal article" date="2019" name="G3 (Bethesda)">
        <title>Sequencing of a Wild Apple (Malus baccata) Genome Unravels the Differences Between Cultivated and Wild Apple Species Regarding Disease Resistance and Cold Tolerance.</title>
        <authorList>
            <person name="Chen X."/>
        </authorList>
    </citation>
    <scope>NUCLEOTIDE SEQUENCE [LARGE SCALE GENOMIC DNA]</scope>
    <source>
        <strain evidence="3">cv. Shandingzi</strain>
        <tissue evidence="2">Leaves</tissue>
    </source>
</reference>
<protein>
    <submittedName>
        <fullName evidence="2">Uncharacterized protein</fullName>
    </submittedName>
</protein>
<evidence type="ECO:0000313" key="2">
    <source>
        <dbReference type="EMBL" id="TQD87175.1"/>
    </source>
</evidence>
<feature type="region of interest" description="Disordered" evidence="1">
    <location>
        <begin position="76"/>
        <end position="106"/>
    </location>
</feature>
<dbReference type="Proteomes" id="UP000315295">
    <property type="component" value="Unassembled WGS sequence"/>
</dbReference>
<dbReference type="AlphaFoldDB" id="A0A540LL18"/>